<dbReference type="OrthoDB" id="9797825at2"/>
<protein>
    <submittedName>
        <fullName evidence="4">ATPase</fullName>
    </submittedName>
</protein>
<dbReference type="Pfam" id="PF07542">
    <property type="entry name" value="ATP12"/>
    <property type="match status" value="1"/>
</dbReference>
<keyword evidence="3" id="KW-0143">Chaperone</keyword>
<dbReference type="SUPFAM" id="SSF160909">
    <property type="entry name" value="ATP12-like"/>
    <property type="match status" value="1"/>
</dbReference>
<dbReference type="Gene3D" id="3.30.2180.10">
    <property type="entry name" value="ATP12-like"/>
    <property type="match status" value="1"/>
</dbReference>
<keyword evidence="2" id="KW-0809">Transit peptide</keyword>
<evidence type="ECO:0000256" key="2">
    <source>
        <dbReference type="ARBA" id="ARBA00022946"/>
    </source>
</evidence>
<organism evidence="4 5">
    <name type="scientific">Cereibacter changlensis JA139</name>
    <dbReference type="NCBI Taxonomy" id="1188249"/>
    <lineage>
        <taxon>Bacteria</taxon>
        <taxon>Pseudomonadati</taxon>
        <taxon>Pseudomonadota</taxon>
        <taxon>Alphaproteobacteria</taxon>
        <taxon>Rhodobacterales</taxon>
        <taxon>Paracoccaceae</taxon>
        <taxon>Cereibacter</taxon>
    </lineage>
</organism>
<name>A0A2T4JU17_9RHOB</name>
<evidence type="ECO:0000313" key="5">
    <source>
        <dbReference type="Proteomes" id="UP000241010"/>
    </source>
</evidence>
<comment type="caution">
    <text evidence="4">The sequence shown here is derived from an EMBL/GenBank/DDBJ whole genome shotgun (WGS) entry which is preliminary data.</text>
</comment>
<sequence length="235" mass="25605">MAAWTAKRFWKQATAVACDGGFTVRLDERPVKTPAKTPLVVPTRALAEAIAAEWDAQQGLVNPDSMPTTRMANSALDKVAPQFAEVADMLASYGGTDLLCYRAEAPRELVARQAAAWDPLLDWLAESHDAPLRATAGVMHIPQPEPSMARLTARVHGFSPFELAAVHDLVAISGSLVLALAVTDGRLAPEEAWTLSRLDESWQIELWGEDETAAESEAVRRDAFLHAARFYGLCR</sequence>
<dbReference type="PANTHER" id="PTHR21013">
    <property type="entry name" value="ATP SYNTHASE MITOCHONDRIAL F1 COMPLEX ASSEMBLY FACTOR 2/ATP12 PROTEIN, MITOCHONDRIAL PRECURSOR"/>
    <property type="match status" value="1"/>
</dbReference>
<dbReference type="InterPro" id="IPR042272">
    <property type="entry name" value="ATP12_ATP_synth-F1-assembly_N"/>
</dbReference>
<reference evidence="4 5" key="1">
    <citation type="submission" date="2018-03" db="EMBL/GenBank/DDBJ databases">
        <title>Cereibacter changlensis.</title>
        <authorList>
            <person name="Meyer T.E."/>
            <person name="Miller S."/>
            <person name="Lodha T."/>
            <person name="Gandham S."/>
            <person name="Chintalapati S."/>
            <person name="Chintalapati V.R."/>
        </authorList>
    </citation>
    <scope>NUCLEOTIDE SEQUENCE [LARGE SCALE GENOMIC DNA]</scope>
    <source>
        <strain evidence="4 5">JA139</strain>
    </source>
</reference>
<dbReference type="InterPro" id="IPR011419">
    <property type="entry name" value="ATP12_ATP_synth-F1-assembly"/>
</dbReference>
<dbReference type="EMBL" id="PZKG01000052">
    <property type="protein sequence ID" value="PTE21384.1"/>
    <property type="molecule type" value="Genomic_DNA"/>
</dbReference>
<evidence type="ECO:0000256" key="3">
    <source>
        <dbReference type="ARBA" id="ARBA00023186"/>
    </source>
</evidence>
<dbReference type="InterPro" id="IPR023335">
    <property type="entry name" value="ATP12_ortho_dom_sf"/>
</dbReference>
<dbReference type="RefSeq" id="WP_107664230.1">
    <property type="nucleotide sequence ID" value="NZ_PZKG01000052.1"/>
</dbReference>
<evidence type="ECO:0000313" key="4">
    <source>
        <dbReference type="EMBL" id="PTE21384.1"/>
    </source>
</evidence>
<gene>
    <name evidence="4" type="ORF">C5F48_12425</name>
</gene>
<proteinExistence type="inferred from homology"/>
<dbReference type="GO" id="GO:0043461">
    <property type="term" value="P:proton-transporting ATP synthase complex assembly"/>
    <property type="evidence" value="ECO:0007669"/>
    <property type="project" value="InterPro"/>
</dbReference>
<dbReference type="AlphaFoldDB" id="A0A2T4JU17"/>
<keyword evidence="5" id="KW-1185">Reference proteome</keyword>
<comment type="similarity">
    <text evidence="1">Belongs to the ATP12 family.</text>
</comment>
<dbReference type="PANTHER" id="PTHR21013:SF10">
    <property type="entry name" value="ATP SYNTHASE MITOCHONDRIAL F1 COMPLEX ASSEMBLY FACTOR 2"/>
    <property type="match status" value="1"/>
</dbReference>
<dbReference type="Gene3D" id="1.10.3580.10">
    <property type="entry name" value="ATP12 ATPase"/>
    <property type="match status" value="1"/>
</dbReference>
<evidence type="ECO:0000256" key="1">
    <source>
        <dbReference type="ARBA" id="ARBA00008231"/>
    </source>
</evidence>
<accession>A0A2T4JU17</accession>
<dbReference type="Proteomes" id="UP000241010">
    <property type="component" value="Unassembled WGS sequence"/>
</dbReference>